<organism evidence="2 3">
    <name type="scientific">Didymosphaeria variabile</name>
    <dbReference type="NCBI Taxonomy" id="1932322"/>
    <lineage>
        <taxon>Eukaryota</taxon>
        <taxon>Fungi</taxon>
        <taxon>Dikarya</taxon>
        <taxon>Ascomycota</taxon>
        <taxon>Pezizomycotina</taxon>
        <taxon>Dothideomycetes</taxon>
        <taxon>Pleosporomycetidae</taxon>
        <taxon>Pleosporales</taxon>
        <taxon>Massarineae</taxon>
        <taxon>Didymosphaeriaceae</taxon>
        <taxon>Didymosphaeria</taxon>
    </lineage>
</organism>
<dbReference type="RefSeq" id="XP_056068105.1">
    <property type="nucleotide sequence ID" value="XM_056218840.1"/>
</dbReference>
<gene>
    <name evidence="2" type="ORF">N0V89_010095</name>
</gene>
<sequence>MFTTFTNFTSTFTVPPFDRELDGGRPRAHSKAMSEMEKPTELNAGGAKSGVVDAAIISKIIFDQLDAKNTDDTDVVDIHTPSVLPAQSLQFVQ</sequence>
<dbReference type="AlphaFoldDB" id="A0A9W9C778"/>
<accession>A0A9W9C778</accession>
<proteinExistence type="predicted"/>
<comment type="caution">
    <text evidence="2">The sequence shown here is derived from an EMBL/GenBank/DDBJ whole genome shotgun (WGS) entry which is preliminary data.</text>
</comment>
<keyword evidence="3" id="KW-1185">Reference proteome</keyword>
<dbReference type="Proteomes" id="UP001140513">
    <property type="component" value="Unassembled WGS sequence"/>
</dbReference>
<reference evidence="2" key="1">
    <citation type="submission" date="2022-10" db="EMBL/GenBank/DDBJ databases">
        <title>Tapping the CABI collections for fungal endophytes: first genome assemblies for Collariella, Neodidymelliopsis, Ascochyta clinopodiicola, Didymella pomorum, Didymosphaeria variabile, Neocosmospora piperis and Neocucurbitaria cava.</title>
        <authorList>
            <person name="Hill R."/>
        </authorList>
    </citation>
    <scope>NUCLEOTIDE SEQUENCE</scope>
    <source>
        <strain evidence="2">IMI 356815</strain>
    </source>
</reference>
<dbReference type="EMBL" id="JAPEUX010000007">
    <property type="protein sequence ID" value="KAJ4348717.1"/>
    <property type="molecule type" value="Genomic_DNA"/>
</dbReference>
<feature type="region of interest" description="Disordered" evidence="1">
    <location>
        <begin position="17"/>
        <end position="45"/>
    </location>
</feature>
<dbReference type="GeneID" id="80913625"/>
<evidence type="ECO:0000256" key="1">
    <source>
        <dbReference type="SAM" id="MobiDB-lite"/>
    </source>
</evidence>
<protein>
    <submittedName>
        <fullName evidence="2">Uncharacterized protein</fullName>
    </submittedName>
</protein>
<evidence type="ECO:0000313" key="2">
    <source>
        <dbReference type="EMBL" id="KAJ4348717.1"/>
    </source>
</evidence>
<name>A0A9W9C778_9PLEO</name>
<evidence type="ECO:0000313" key="3">
    <source>
        <dbReference type="Proteomes" id="UP001140513"/>
    </source>
</evidence>